<feature type="compositionally biased region" description="Basic residues" evidence="1">
    <location>
        <begin position="276"/>
        <end position="289"/>
    </location>
</feature>
<dbReference type="InterPro" id="IPR021711">
    <property type="entry name" value="DUF3295"/>
</dbReference>
<dbReference type="VEuPathDB" id="FungiDB:YALI1_D31083g"/>
<evidence type="ECO:0000256" key="1">
    <source>
        <dbReference type="SAM" id="MobiDB-lite"/>
    </source>
</evidence>
<feature type="compositionally biased region" description="Low complexity" evidence="1">
    <location>
        <begin position="221"/>
        <end position="238"/>
    </location>
</feature>
<dbReference type="Proteomes" id="UP000182444">
    <property type="component" value="Chromosome 1D"/>
</dbReference>
<feature type="compositionally biased region" description="Basic and acidic residues" evidence="1">
    <location>
        <begin position="369"/>
        <end position="379"/>
    </location>
</feature>
<dbReference type="VEuPathDB" id="FungiDB:YALI0_D23925g"/>
<dbReference type="eggNOG" id="ENOG502SAS5">
    <property type="taxonomic scope" value="Eukaryota"/>
</dbReference>
<feature type="compositionally biased region" description="Polar residues" evidence="1">
    <location>
        <begin position="203"/>
        <end position="220"/>
    </location>
</feature>
<sequence length="949" mass="102903">MTPTTPILSLASNPMGKIDAWNPESLASLWTVFSKCAESLENGRRLENLSWRLWNRELLYCCDNSIFLVEDMTDDGNTGNNTGVNTTATTNANTNTHPSALATPNNSVQTRHTLHPQKPPPDDLLKSLSALSVSNAEEQHRHDASQDRNDRHDRGVSPPQLSSSLSSDAISDSDFDGDAIGELASRRVSTTSTASTHVDNQHRSALSSLHSTRSNTNRSNLASSASTPTLSTTTATPAVSRISSPPTLRTLVNSNDTNSRPTIRRGNKSISDYRSLYRKRPSMKRKRLSPAKLHELMQLFRPVGQEVEYWQSLRDERRKQREEEEREGDDDHGDEHDELSESSNSVGSHVHVGGGSTNDTTHVMLPREVLTKEEGKKEAATGAATAAREVSTGTGAGVGHKDKDTLSKDVTSNTSSNAHIKSTLAPTFFARSRRSSSRHRDSFNREKPVLVAPRTAQQQQPKVSSLFRRNTSVSSGSGSSAAALPQSSASAVADSDSYEDDESDFTDETDNDDDMEADEGARGVARELSGSGSVSGGNLRRSDTSTSIVRGFSPSKTSVSFLGRSSEMKQHGAAGSGAGIVSAGVNGSSVNGTSITASSQYQQVPRQKQKMFFIESSPSESDGFGESVTKSDCSFSPLKMEPRLSGQSGHAASKSSLVDRSVEKSVDKSVKKHVSVQSPPKLDSTKYDDYYNDDDDDSDWDSVESDGSSANEEPTFSREENLSGHNLVRPSLLSSMFLNNPDRLQEQIQQSKDKSRIFSKGMIPDESNSVSSKLGSMFSGQAKRVNTYTNLSEANYIVENGGLNSDGEDIARDNASVARSLGVKSAKSAGEKDNKRPSKNNSVADLSRFPGVGPTPATVLSATPVAVATHEPVYGSILPSDVVRHSMLASEMSQSVQKSLMNQSELERQNLEALKRRHTSIDLKKMGEKPEWKKEADEPADFDYHARGW</sequence>
<feature type="compositionally biased region" description="Basic and acidic residues" evidence="1">
    <location>
        <begin position="660"/>
        <end position="669"/>
    </location>
</feature>
<feature type="compositionally biased region" description="Acidic residues" evidence="1">
    <location>
        <begin position="324"/>
        <end position="340"/>
    </location>
</feature>
<feature type="compositionally biased region" description="Acidic residues" evidence="1">
    <location>
        <begin position="690"/>
        <end position="704"/>
    </location>
</feature>
<feature type="compositionally biased region" description="Low complexity" evidence="1">
    <location>
        <begin position="161"/>
        <end position="170"/>
    </location>
</feature>
<dbReference type="Pfam" id="PF11702">
    <property type="entry name" value="DUF3295"/>
    <property type="match status" value="1"/>
</dbReference>
<dbReference type="AlphaFoldDB" id="A0A1D8NFX2"/>
<dbReference type="GeneID" id="2910961"/>
<evidence type="ECO:0000259" key="2">
    <source>
        <dbReference type="Pfam" id="PF08550"/>
    </source>
</evidence>
<feature type="compositionally biased region" description="Low complexity" evidence="1">
    <location>
        <begin position="472"/>
        <end position="495"/>
    </location>
</feature>
<feature type="compositionally biased region" description="Low complexity" evidence="1">
    <location>
        <begin position="180"/>
        <end position="196"/>
    </location>
</feature>
<feature type="region of interest" description="Disordered" evidence="1">
    <location>
        <begin position="79"/>
        <end position="289"/>
    </location>
</feature>
<dbReference type="GO" id="GO:0005737">
    <property type="term" value="C:cytoplasm"/>
    <property type="evidence" value="ECO:0007669"/>
    <property type="project" value="TreeGrafter"/>
</dbReference>
<dbReference type="GO" id="GO:0006808">
    <property type="term" value="P:regulation of nitrogen utilization"/>
    <property type="evidence" value="ECO:0007669"/>
    <property type="project" value="TreeGrafter"/>
</dbReference>
<reference evidence="5 7" key="2">
    <citation type="submission" date="2018-07" db="EMBL/GenBank/DDBJ databases">
        <title>Draft Genome Assemblies for Five Robust Yarrowia lipolytica Strains Exhibiting High Lipid Production and Pentose Sugar Utilization and Sugar Alcohol Secretion from Undetoxified Lignocellulosic Biomass Hydrolysates.</title>
        <authorList>
            <consortium name="DOE Joint Genome Institute"/>
            <person name="Walker C."/>
            <person name="Ryu S."/>
            <person name="Na H."/>
            <person name="Zane M."/>
            <person name="LaButti K."/>
            <person name="Lipzen A."/>
            <person name="Haridas S."/>
            <person name="Barry K."/>
            <person name="Grigoriev I.V."/>
            <person name="Quarterman J."/>
            <person name="Slininger P."/>
            <person name="Dien B."/>
            <person name="Trinh C.T."/>
        </authorList>
    </citation>
    <scope>NUCLEOTIDE SEQUENCE [LARGE SCALE GENOMIC DNA]</scope>
    <source>
        <strain evidence="5 7">YB392</strain>
    </source>
</reference>
<feature type="compositionally biased region" description="Polar residues" evidence="1">
    <location>
        <begin position="593"/>
        <end position="606"/>
    </location>
</feature>
<feature type="compositionally biased region" description="Polar residues" evidence="1">
    <location>
        <begin position="241"/>
        <end position="261"/>
    </location>
</feature>
<dbReference type="InterPro" id="IPR053043">
    <property type="entry name" value="Ras-cAMP_regulatory"/>
</dbReference>
<feature type="domain" description="DUF3295" evidence="3">
    <location>
        <begin position="459"/>
        <end position="755"/>
    </location>
</feature>
<feature type="compositionally biased region" description="Low complexity" evidence="1">
    <location>
        <begin position="79"/>
        <end position="96"/>
    </location>
</feature>
<evidence type="ECO:0000313" key="6">
    <source>
        <dbReference type="Proteomes" id="UP000182444"/>
    </source>
</evidence>
<dbReference type="EMBL" id="KZ859138">
    <property type="protein sequence ID" value="RDW22891.1"/>
    <property type="molecule type" value="Genomic_DNA"/>
</dbReference>
<gene>
    <name evidence="5" type="ORF">B0I71DRAFT_136856</name>
    <name evidence="4" type="ORF">YALI1_D31083g</name>
</gene>
<dbReference type="GO" id="GO:0031930">
    <property type="term" value="P:mitochondria-nucleus signaling pathway"/>
    <property type="evidence" value="ECO:0007669"/>
    <property type="project" value="TreeGrafter"/>
</dbReference>
<evidence type="ECO:0000259" key="3">
    <source>
        <dbReference type="Pfam" id="PF11702"/>
    </source>
</evidence>
<dbReference type="PANTHER" id="PTHR28014:SF1">
    <property type="entry name" value="NEGATIVE REGULATOR OF RAS-CAMP PATHWAY"/>
    <property type="match status" value="1"/>
</dbReference>
<dbReference type="RefSeq" id="XP_503211.1">
    <property type="nucleotide sequence ID" value="XM_503211.1"/>
</dbReference>
<dbReference type="KEGG" id="yli:2910961"/>
<feature type="compositionally biased region" description="Basic and acidic residues" evidence="1">
    <location>
        <begin position="438"/>
        <end position="448"/>
    </location>
</feature>
<feature type="compositionally biased region" description="Low complexity" evidence="1">
    <location>
        <begin position="579"/>
        <end position="592"/>
    </location>
</feature>
<feature type="compositionally biased region" description="Low complexity" evidence="1">
    <location>
        <begin position="341"/>
        <end position="351"/>
    </location>
</feature>
<feature type="domain" description="Nitrogen regulatory protein areA GATA-like" evidence="2">
    <location>
        <begin position="29"/>
        <end position="56"/>
    </location>
</feature>
<dbReference type="EMBL" id="CP017556">
    <property type="protein sequence ID" value="AOW04549.1"/>
    <property type="molecule type" value="Genomic_DNA"/>
</dbReference>
<dbReference type="GO" id="GO:0000122">
    <property type="term" value="P:negative regulation of transcription by RNA polymerase II"/>
    <property type="evidence" value="ECO:0007669"/>
    <property type="project" value="TreeGrafter"/>
</dbReference>
<evidence type="ECO:0000313" key="5">
    <source>
        <dbReference type="EMBL" id="RDW22891.1"/>
    </source>
</evidence>
<dbReference type="Proteomes" id="UP000256601">
    <property type="component" value="Unassembled WGS sequence"/>
</dbReference>
<evidence type="ECO:0000313" key="4">
    <source>
        <dbReference type="EMBL" id="AOW04549.1"/>
    </source>
</evidence>
<dbReference type="OrthoDB" id="5054775at2759"/>
<name>A0A1D8NFX2_YARLL</name>
<feature type="compositionally biased region" description="Polar residues" evidence="1">
    <location>
        <begin position="102"/>
        <end position="111"/>
    </location>
</feature>
<dbReference type="Pfam" id="PF08550">
    <property type="entry name" value="GATA_AreA"/>
    <property type="match status" value="1"/>
</dbReference>
<organism evidence="4 6">
    <name type="scientific">Yarrowia lipolytica</name>
    <name type="common">Candida lipolytica</name>
    <dbReference type="NCBI Taxonomy" id="4952"/>
    <lineage>
        <taxon>Eukaryota</taxon>
        <taxon>Fungi</taxon>
        <taxon>Dikarya</taxon>
        <taxon>Ascomycota</taxon>
        <taxon>Saccharomycotina</taxon>
        <taxon>Dipodascomycetes</taxon>
        <taxon>Dipodascales</taxon>
        <taxon>Dipodascales incertae sedis</taxon>
        <taxon>Yarrowia</taxon>
    </lineage>
</organism>
<feature type="compositionally biased region" description="Polar residues" evidence="1">
    <location>
        <begin position="408"/>
        <end position="420"/>
    </location>
</feature>
<feature type="compositionally biased region" description="Polar residues" evidence="1">
    <location>
        <begin position="544"/>
        <end position="560"/>
    </location>
</feature>
<feature type="region of interest" description="Disordered" evidence="1">
    <location>
        <begin position="316"/>
        <end position="724"/>
    </location>
</feature>
<dbReference type="PANTHER" id="PTHR28014">
    <property type="entry name" value="NEGATIVE REGULATOR OF RAS-CAMP PATHWAY"/>
    <property type="match status" value="1"/>
</dbReference>
<feature type="compositionally biased region" description="Acidic residues" evidence="1">
    <location>
        <begin position="496"/>
        <end position="518"/>
    </location>
</feature>
<feature type="compositionally biased region" description="Polar residues" evidence="1">
    <location>
        <begin position="455"/>
        <end position="471"/>
    </location>
</feature>
<feature type="region of interest" description="Disordered" evidence="1">
    <location>
        <begin position="822"/>
        <end position="853"/>
    </location>
</feature>
<accession>A0A1D8NFX2</accession>
<feature type="compositionally biased region" description="Basic and acidic residues" evidence="1">
    <location>
        <begin position="137"/>
        <end position="155"/>
    </location>
</feature>
<feature type="compositionally biased region" description="Polar residues" evidence="1">
    <location>
        <begin position="645"/>
        <end position="658"/>
    </location>
</feature>
<dbReference type="InterPro" id="IPR013860">
    <property type="entry name" value="AreA_GATA"/>
</dbReference>
<protein>
    <submittedName>
        <fullName evidence="4">Uncharacterized protein</fullName>
    </submittedName>
</protein>
<reference evidence="4 6" key="1">
    <citation type="journal article" date="2016" name="PLoS ONE">
        <title>Sequence Assembly of Yarrowia lipolytica Strain W29/CLIB89 Shows Transposable Element Diversity.</title>
        <authorList>
            <person name="Magnan C."/>
            <person name="Yu J."/>
            <person name="Chang I."/>
            <person name="Jahn E."/>
            <person name="Kanomata Y."/>
            <person name="Wu J."/>
            <person name="Zeller M."/>
            <person name="Oakes M."/>
            <person name="Baldi P."/>
            <person name="Sandmeyer S."/>
        </authorList>
    </citation>
    <scope>NUCLEOTIDE SEQUENCE [LARGE SCALE GENOMIC DNA]</scope>
    <source>
        <strain evidence="4">CLIB89</strain>
        <strain evidence="6">CLIB89(W29)</strain>
    </source>
</reference>
<evidence type="ECO:0000313" key="7">
    <source>
        <dbReference type="Proteomes" id="UP000256601"/>
    </source>
</evidence>
<proteinExistence type="predicted"/>